<dbReference type="Proteomes" id="UP000002315">
    <property type="component" value="Chromosome"/>
</dbReference>
<keyword evidence="5" id="KW-1185">Reference proteome</keyword>
<dbReference type="OrthoDB" id="85793at2157"/>
<evidence type="ECO:0000313" key="4">
    <source>
        <dbReference type="EMBL" id="ADP77557.1"/>
    </source>
</evidence>
<evidence type="ECO:0000256" key="2">
    <source>
        <dbReference type="ARBA" id="ARBA00022840"/>
    </source>
</evidence>
<feature type="domain" description="Thil AANH" evidence="3">
    <location>
        <begin position="130"/>
        <end position="241"/>
    </location>
</feature>
<organism evidence="4 5">
    <name type="scientific">Methanothermus fervidus (strain ATCC 43054 / DSM 2088 / JCM 10308 / V24 S)</name>
    <dbReference type="NCBI Taxonomy" id="523846"/>
    <lineage>
        <taxon>Archaea</taxon>
        <taxon>Methanobacteriati</taxon>
        <taxon>Methanobacteriota</taxon>
        <taxon>Methanomada group</taxon>
        <taxon>Methanobacteria</taxon>
        <taxon>Methanobacteriales</taxon>
        <taxon>Methanothermaceae</taxon>
        <taxon>Methanothermus</taxon>
    </lineage>
</organism>
<dbReference type="HOGENOM" id="CLU_077587_0_0_2"/>
<reference evidence="4 5" key="1">
    <citation type="journal article" date="2010" name="Stand. Genomic Sci.">
        <title>Complete genome sequence of Methanothermus fervidus type strain (V24S).</title>
        <authorList>
            <person name="Anderson I."/>
            <person name="Djao O.D."/>
            <person name="Misra M."/>
            <person name="Chertkov O."/>
            <person name="Nolan M."/>
            <person name="Lucas S."/>
            <person name="Lapidus A."/>
            <person name="Del Rio T.G."/>
            <person name="Tice H."/>
            <person name="Cheng J.F."/>
            <person name="Tapia R."/>
            <person name="Han C."/>
            <person name="Goodwin L."/>
            <person name="Pitluck S."/>
            <person name="Liolios K."/>
            <person name="Ivanova N."/>
            <person name="Mavromatis K."/>
            <person name="Mikhailova N."/>
            <person name="Pati A."/>
            <person name="Brambilla E."/>
            <person name="Chen A."/>
            <person name="Palaniappan K."/>
            <person name="Land M."/>
            <person name="Hauser L."/>
            <person name="Chang Y.J."/>
            <person name="Jeffries C.D."/>
            <person name="Sikorski J."/>
            <person name="Spring S."/>
            <person name="Rohde M."/>
            <person name="Eichinger K."/>
            <person name="Huber H."/>
            <person name="Wirth R."/>
            <person name="Goker M."/>
            <person name="Detter J.C."/>
            <person name="Woyke T."/>
            <person name="Bristow J."/>
            <person name="Eisen J.A."/>
            <person name="Markowitz V."/>
            <person name="Hugenholtz P."/>
            <person name="Klenk H.P."/>
            <person name="Kyrpides N.C."/>
        </authorList>
    </citation>
    <scope>NUCLEOTIDE SEQUENCE [LARGE SCALE GENOMIC DNA]</scope>
    <source>
        <strain evidence="5">ATCC 43054 / DSM 2088 / JCM 10308 / V24 S</strain>
    </source>
</reference>
<dbReference type="EMBL" id="CP002278">
    <property type="protein sequence ID" value="ADP77557.1"/>
    <property type="molecule type" value="Genomic_DNA"/>
</dbReference>
<dbReference type="PANTHER" id="PTHR43169">
    <property type="entry name" value="EXSB FAMILY PROTEIN"/>
    <property type="match status" value="1"/>
</dbReference>
<evidence type="ECO:0000259" key="3">
    <source>
        <dbReference type="Pfam" id="PF02568"/>
    </source>
</evidence>
<name>E3GZ25_METFV</name>
<dbReference type="AlphaFoldDB" id="E3GZ25"/>
<dbReference type="InterPro" id="IPR020536">
    <property type="entry name" value="ThiI_AANH"/>
</dbReference>
<dbReference type="GO" id="GO:0005524">
    <property type="term" value="F:ATP binding"/>
    <property type="evidence" value="ECO:0007669"/>
    <property type="project" value="UniProtKB-KW"/>
</dbReference>
<dbReference type="KEGG" id="mfv:Mfer_0758"/>
<keyword evidence="2" id="KW-0067">ATP-binding</keyword>
<dbReference type="SUPFAM" id="SSF52402">
    <property type="entry name" value="Adenine nucleotide alpha hydrolases-like"/>
    <property type="match status" value="1"/>
</dbReference>
<sequence>MINKKEFEKLVENIREKIGHEKEKIKIKEIIFDKLNNELIIIVPDRYDKSLVIGKGGWVVGKLRETLNVKHVHVEAYSDLLVKKYRMKLSLEKLNKLIKSLRLESLKIIRNLLKNRITELPLFNIPNFETNEKVLVALSGGVDSSFSLVVMKYLGFDVEAVTVDPGPMILPKIFKKNIEKLCSTLEVKHKYIKTDFSNFIEECLKGRFHPCGRCSKKIYEKIKKYCKKKGIKILVFGDLLSTGYGAISLEDGIVKISLPALLCMSKHEIKQQVSNFDLELPARFGCPLLHEVHKRFPRLRFYSIQRILRENRAGALEPGESLKLIWRLCKNFDDSIYY</sequence>
<dbReference type="GO" id="GO:0004810">
    <property type="term" value="F:CCA tRNA nucleotidyltransferase activity"/>
    <property type="evidence" value="ECO:0007669"/>
    <property type="project" value="InterPro"/>
</dbReference>
<dbReference type="STRING" id="523846.Mfer_0758"/>
<dbReference type="PANTHER" id="PTHR43169:SF1">
    <property type="entry name" value="ATPASE, PP-LOOP SUPERFAMILY-RELATED"/>
    <property type="match status" value="1"/>
</dbReference>
<gene>
    <name evidence="4" type="ordered locus">Mfer_0758</name>
</gene>
<dbReference type="Gene3D" id="3.40.50.620">
    <property type="entry name" value="HUPs"/>
    <property type="match status" value="1"/>
</dbReference>
<proteinExistence type="predicted"/>
<accession>E3GZ25</accession>
<evidence type="ECO:0000256" key="1">
    <source>
        <dbReference type="ARBA" id="ARBA00022741"/>
    </source>
</evidence>
<evidence type="ECO:0000313" key="5">
    <source>
        <dbReference type="Proteomes" id="UP000002315"/>
    </source>
</evidence>
<dbReference type="InterPro" id="IPR014729">
    <property type="entry name" value="Rossmann-like_a/b/a_fold"/>
</dbReference>
<protein>
    <submittedName>
        <fullName evidence="4">tRNA methyl transferase</fullName>
    </submittedName>
</protein>
<dbReference type="Pfam" id="PF02568">
    <property type="entry name" value="ThiI"/>
    <property type="match status" value="1"/>
</dbReference>
<keyword evidence="4" id="KW-0808">Transferase</keyword>
<dbReference type="InterPro" id="IPR052188">
    <property type="entry name" value="Ni-pincer_cofactor_biosynth"/>
</dbReference>
<keyword evidence="1" id="KW-0547">Nucleotide-binding</keyword>